<feature type="domain" description="Thioester reductase (TE)" evidence="2">
    <location>
        <begin position="25"/>
        <end position="77"/>
    </location>
</feature>
<dbReference type="InterPro" id="IPR013120">
    <property type="entry name" value="FAR_NAD-bd"/>
</dbReference>
<sequence>MLLSPAMEHQKASIPEFFRGKSVLLTGVTGFVGKVLLEKLLRSCPEVDRIYVIVRPKRGSGVKERLEELLALPHFSSIFHGNIFHVVLGYDEEWSCLI</sequence>
<dbReference type="GO" id="GO:0005777">
    <property type="term" value="C:peroxisome"/>
    <property type="evidence" value="ECO:0007669"/>
    <property type="project" value="TreeGrafter"/>
</dbReference>
<dbReference type="Proteomes" id="UP000792457">
    <property type="component" value="Unassembled WGS sequence"/>
</dbReference>
<gene>
    <name evidence="3" type="ORF">J437_LFUL012817</name>
</gene>
<comment type="caution">
    <text evidence="3">The sequence shown here is derived from an EMBL/GenBank/DDBJ whole genome shotgun (WGS) entry which is preliminary data.</text>
</comment>
<evidence type="ECO:0000313" key="3">
    <source>
        <dbReference type="EMBL" id="KAG8232903.1"/>
    </source>
</evidence>
<name>A0A8K0KIG6_LADFU</name>
<reference evidence="3" key="1">
    <citation type="submission" date="2013-04" db="EMBL/GenBank/DDBJ databases">
        <authorList>
            <person name="Qu J."/>
            <person name="Murali S.C."/>
            <person name="Bandaranaike D."/>
            <person name="Bellair M."/>
            <person name="Blankenburg K."/>
            <person name="Chao H."/>
            <person name="Dinh H."/>
            <person name="Doddapaneni H."/>
            <person name="Downs B."/>
            <person name="Dugan-Rocha S."/>
            <person name="Elkadiri S."/>
            <person name="Gnanaolivu R.D."/>
            <person name="Hernandez B."/>
            <person name="Javaid M."/>
            <person name="Jayaseelan J.C."/>
            <person name="Lee S."/>
            <person name="Li M."/>
            <person name="Ming W."/>
            <person name="Munidasa M."/>
            <person name="Muniz J."/>
            <person name="Nguyen L."/>
            <person name="Ongeri F."/>
            <person name="Osuji N."/>
            <person name="Pu L.-L."/>
            <person name="Puazo M."/>
            <person name="Qu C."/>
            <person name="Quiroz J."/>
            <person name="Raj R."/>
            <person name="Weissenberger G."/>
            <person name="Xin Y."/>
            <person name="Zou X."/>
            <person name="Han Y."/>
            <person name="Richards S."/>
            <person name="Worley K."/>
            <person name="Muzny D."/>
            <person name="Gibbs R."/>
        </authorList>
    </citation>
    <scope>NUCLEOTIDE SEQUENCE</scope>
    <source>
        <strain evidence="3">Sampled in the wild</strain>
    </source>
</reference>
<comment type="catalytic activity">
    <reaction evidence="1">
        <text>a long-chain fatty acyl-CoA + 2 NADPH + 2 H(+) = a long-chain primary fatty alcohol + 2 NADP(+) + CoA</text>
        <dbReference type="Rhea" id="RHEA:52716"/>
        <dbReference type="ChEBI" id="CHEBI:15378"/>
        <dbReference type="ChEBI" id="CHEBI:57287"/>
        <dbReference type="ChEBI" id="CHEBI:57783"/>
        <dbReference type="ChEBI" id="CHEBI:58349"/>
        <dbReference type="ChEBI" id="CHEBI:77396"/>
        <dbReference type="ChEBI" id="CHEBI:83139"/>
        <dbReference type="EC" id="1.2.1.84"/>
    </reaction>
</comment>
<proteinExistence type="inferred from homology"/>
<evidence type="ECO:0000256" key="1">
    <source>
        <dbReference type="RuleBase" id="RU363097"/>
    </source>
</evidence>
<organism evidence="3 4">
    <name type="scientific">Ladona fulva</name>
    <name type="common">Scarce chaser dragonfly</name>
    <name type="synonym">Libellula fulva</name>
    <dbReference type="NCBI Taxonomy" id="123851"/>
    <lineage>
        <taxon>Eukaryota</taxon>
        <taxon>Metazoa</taxon>
        <taxon>Ecdysozoa</taxon>
        <taxon>Arthropoda</taxon>
        <taxon>Hexapoda</taxon>
        <taxon>Insecta</taxon>
        <taxon>Pterygota</taxon>
        <taxon>Palaeoptera</taxon>
        <taxon>Odonata</taxon>
        <taxon>Epiprocta</taxon>
        <taxon>Anisoptera</taxon>
        <taxon>Libelluloidea</taxon>
        <taxon>Libellulidae</taxon>
        <taxon>Ladona</taxon>
    </lineage>
</organism>
<keyword evidence="1" id="KW-0521">NADP</keyword>
<dbReference type="AlphaFoldDB" id="A0A8K0KIG6"/>
<evidence type="ECO:0000259" key="2">
    <source>
        <dbReference type="Pfam" id="PF07993"/>
    </source>
</evidence>
<protein>
    <recommendedName>
        <fullName evidence="1">Fatty acyl-CoA reductase</fullName>
        <ecNumber evidence="1">1.2.1.84</ecNumber>
    </recommendedName>
</protein>
<keyword evidence="1" id="KW-0443">Lipid metabolism</keyword>
<accession>A0A8K0KIG6</accession>
<dbReference type="Pfam" id="PF07993">
    <property type="entry name" value="NAD_binding_4"/>
    <property type="match status" value="1"/>
</dbReference>
<dbReference type="GO" id="GO:0102965">
    <property type="term" value="F:alcohol-forming long-chain fatty acyl-CoA reductase activity"/>
    <property type="evidence" value="ECO:0007669"/>
    <property type="project" value="UniProtKB-EC"/>
</dbReference>
<dbReference type="GO" id="GO:0080019">
    <property type="term" value="F:alcohol-forming very long-chain fatty acyl-CoA reductase activity"/>
    <property type="evidence" value="ECO:0007669"/>
    <property type="project" value="InterPro"/>
</dbReference>
<reference evidence="3" key="2">
    <citation type="submission" date="2017-10" db="EMBL/GenBank/DDBJ databases">
        <title>Ladona fulva Genome sequencing and assembly.</title>
        <authorList>
            <person name="Murali S."/>
            <person name="Richards S."/>
            <person name="Bandaranaike D."/>
            <person name="Bellair M."/>
            <person name="Blankenburg K."/>
            <person name="Chao H."/>
            <person name="Dinh H."/>
            <person name="Doddapaneni H."/>
            <person name="Dugan-Rocha S."/>
            <person name="Elkadiri S."/>
            <person name="Gnanaolivu R."/>
            <person name="Hernandez B."/>
            <person name="Skinner E."/>
            <person name="Javaid M."/>
            <person name="Lee S."/>
            <person name="Li M."/>
            <person name="Ming W."/>
            <person name="Munidasa M."/>
            <person name="Muniz J."/>
            <person name="Nguyen L."/>
            <person name="Hughes D."/>
            <person name="Osuji N."/>
            <person name="Pu L.-L."/>
            <person name="Puazo M."/>
            <person name="Qu C."/>
            <person name="Quiroz J."/>
            <person name="Raj R."/>
            <person name="Weissenberger G."/>
            <person name="Xin Y."/>
            <person name="Zou X."/>
            <person name="Han Y."/>
            <person name="Worley K."/>
            <person name="Muzny D."/>
            <person name="Gibbs R."/>
        </authorList>
    </citation>
    <scope>NUCLEOTIDE SEQUENCE</scope>
    <source>
        <strain evidence="3">Sampled in the wild</strain>
    </source>
</reference>
<keyword evidence="4" id="KW-1185">Reference proteome</keyword>
<keyword evidence="1" id="KW-0444">Lipid biosynthesis</keyword>
<dbReference type="PANTHER" id="PTHR11011:SF45">
    <property type="entry name" value="FATTY ACYL-COA REDUCTASE CG8306-RELATED"/>
    <property type="match status" value="1"/>
</dbReference>
<dbReference type="Gene3D" id="3.40.50.720">
    <property type="entry name" value="NAD(P)-binding Rossmann-like Domain"/>
    <property type="match status" value="1"/>
</dbReference>
<dbReference type="EMBL" id="KZ308667">
    <property type="protein sequence ID" value="KAG8232903.1"/>
    <property type="molecule type" value="Genomic_DNA"/>
</dbReference>
<dbReference type="GO" id="GO:0035336">
    <property type="term" value="P:long-chain fatty-acyl-CoA metabolic process"/>
    <property type="evidence" value="ECO:0007669"/>
    <property type="project" value="TreeGrafter"/>
</dbReference>
<comment type="function">
    <text evidence="1">Catalyzes the reduction of fatty acyl-CoA to fatty alcohols.</text>
</comment>
<comment type="similarity">
    <text evidence="1">Belongs to the fatty acyl-CoA reductase family.</text>
</comment>
<dbReference type="InterPro" id="IPR036291">
    <property type="entry name" value="NAD(P)-bd_dom_sf"/>
</dbReference>
<keyword evidence="1" id="KW-0560">Oxidoreductase</keyword>
<dbReference type="SUPFAM" id="SSF51735">
    <property type="entry name" value="NAD(P)-binding Rossmann-fold domains"/>
    <property type="match status" value="1"/>
</dbReference>
<dbReference type="OrthoDB" id="429813at2759"/>
<evidence type="ECO:0000313" key="4">
    <source>
        <dbReference type="Proteomes" id="UP000792457"/>
    </source>
</evidence>
<dbReference type="InterPro" id="IPR026055">
    <property type="entry name" value="FAR"/>
</dbReference>
<dbReference type="PANTHER" id="PTHR11011">
    <property type="entry name" value="MALE STERILITY PROTEIN 2-RELATED"/>
    <property type="match status" value="1"/>
</dbReference>
<dbReference type="EC" id="1.2.1.84" evidence="1"/>